<keyword evidence="5 7" id="KW-1133">Transmembrane helix</keyword>
<dbReference type="eggNOG" id="COG0701">
    <property type="taxonomic scope" value="Bacteria"/>
</dbReference>
<evidence type="ECO:0000256" key="3">
    <source>
        <dbReference type="ARBA" id="ARBA00022475"/>
    </source>
</evidence>
<dbReference type="PANTHER" id="PTHR43299">
    <property type="entry name" value="UPF0718 PROTEIN YRAQ"/>
    <property type="match status" value="1"/>
</dbReference>
<dbReference type="KEGG" id="eec:EcWSU1_03953"/>
<comment type="subcellular location">
    <subcellularLocation>
        <location evidence="1">Cell membrane</location>
        <topology evidence="1">Multi-pass membrane protein</topology>
    </subcellularLocation>
</comment>
<keyword evidence="6 7" id="KW-0472">Membrane</keyword>
<dbReference type="EMBL" id="CP002886">
    <property type="protein sequence ID" value="AEW75381.1"/>
    <property type="molecule type" value="Genomic_DNA"/>
</dbReference>
<evidence type="ECO:0000256" key="5">
    <source>
        <dbReference type="ARBA" id="ARBA00022989"/>
    </source>
</evidence>
<reference evidence="8 9" key="1">
    <citation type="journal article" date="2011" name="Stand. Genomic Sci.">
        <title>Complete genome of the onion pathogen Enterobacter cloacae EcWSU1.</title>
        <authorList>
            <person name="Humann J.L."/>
            <person name="Wildung M."/>
            <person name="Cheng C.H."/>
            <person name="Lee T."/>
            <person name="Stewart J.E."/>
            <person name="Drew J.C."/>
            <person name="Triplett E.W."/>
            <person name="Main D."/>
            <person name="Schroeder B.K."/>
        </authorList>
    </citation>
    <scope>NUCLEOTIDE SEQUENCE [LARGE SCALE GENOMIC DNA]</scope>
    <source>
        <strain evidence="8 9">EcWSU1</strain>
    </source>
</reference>
<feature type="transmembrane region" description="Helical" evidence="7">
    <location>
        <begin position="249"/>
        <end position="271"/>
    </location>
</feature>
<name>G8LFL3_9ENTR</name>
<proteinExistence type="inferred from homology"/>
<evidence type="ECO:0000256" key="4">
    <source>
        <dbReference type="ARBA" id="ARBA00022692"/>
    </source>
</evidence>
<comment type="similarity">
    <text evidence="2">Belongs to the UPF0718 family.</text>
</comment>
<protein>
    <submittedName>
        <fullName evidence="8">UPF0718 protein yraQ</fullName>
    </submittedName>
</protein>
<evidence type="ECO:0000313" key="9">
    <source>
        <dbReference type="Proteomes" id="UP000007838"/>
    </source>
</evidence>
<dbReference type="PANTHER" id="PTHR43299:SF1">
    <property type="entry name" value="UPF0718 PROTEIN YRAQ"/>
    <property type="match status" value="1"/>
</dbReference>
<dbReference type="InterPro" id="IPR005524">
    <property type="entry name" value="DUF318"/>
</dbReference>
<evidence type="ECO:0000256" key="7">
    <source>
        <dbReference type="SAM" id="Phobius"/>
    </source>
</evidence>
<feature type="transmembrane region" description="Helical" evidence="7">
    <location>
        <begin position="283"/>
        <end position="302"/>
    </location>
</feature>
<accession>G8LFL3</accession>
<dbReference type="Proteomes" id="UP000007838">
    <property type="component" value="Chromosome"/>
</dbReference>
<evidence type="ECO:0000313" key="8">
    <source>
        <dbReference type="EMBL" id="AEW75381.1"/>
    </source>
</evidence>
<organism evidence="8 9">
    <name type="scientific">Enterobacter ludwigii</name>
    <dbReference type="NCBI Taxonomy" id="299767"/>
    <lineage>
        <taxon>Bacteria</taxon>
        <taxon>Pseudomonadati</taxon>
        <taxon>Pseudomonadota</taxon>
        <taxon>Gammaproteobacteria</taxon>
        <taxon>Enterobacterales</taxon>
        <taxon>Enterobacteriaceae</taxon>
        <taxon>Enterobacter</taxon>
        <taxon>Enterobacter cloacae complex</taxon>
    </lineage>
</organism>
<dbReference type="Pfam" id="PF03773">
    <property type="entry name" value="ArsP_1"/>
    <property type="match status" value="1"/>
</dbReference>
<dbReference type="GO" id="GO:0005886">
    <property type="term" value="C:plasma membrane"/>
    <property type="evidence" value="ECO:0007669"/>
    <property type="project" value="UniProtKB-SubCell"/>
</dbReference>
<sequence length="367" mass="39656">MKSHRARRKLPRLITYYSPGNAMTGQSSSQAASPVQWWKPALFFLVVIIGLWYVKWQPYYGKAFTAAETHSIGKSILAQADSSPLQAAWDYAMIYFLAVWKAAVLGVLLGSLIQVLIPRHWLVKTLGQPRFQGTLLGTIFSLPGMMCSCCAAPVAAGMRRQRVSMGGALAFWMGNPLLNPATLVFMGFVLGWHFAFIRLVAGLLTVLVVATLVQHLVKDKTVAPASVDVDISEPQGGFFARWGRALWQLFWSTIPVYILAVLVLGAARVWLFPHADGAIDNTLLWVVAMAVAGCLFVIPTAAEIPIVQTMMLAGMGTAPALALLITLPAISLPSLVMLRKSFPAKALWLTAGLVALSGVIVGSIALV</sequence>
<feature type="transmembrane region" description="Helical" evidence="7">
    <location>
        <begin position="37"/>
        <end position="54"/>
    </location>
</feature>
<feature type="transmembrane region" description="Helical" evidence="7">
    <location>
        <begin position="134"/>
        <end position="156"/>
    </location>
</feature>
<dbReference type="AlphaFoldDB" id="G8LFL3"/>
<feature type="transmembrane region" description="Helical" evidence="7">
    <location>
        <begin position="92"/>
        <end position="113"/>
    </location>
</feature>
<evidence type="ECO:0000256" key="6">
    <source>
        <dbReference type="ARBA" id="ARBA00023136"/>
    </source>
</evidence>
<feature type="transmembrane region" description="Helical" evidence="7">
    <location>
        <begin position="314"/>
        <end position="335"/>
    </location>
</feature>
<dbReference type="HOGENOM" id="CLU_063039_0_0_6"/>
<feature type="transmembrane region" description="Helical" evidence="7">
    <location>
        <begin position="168"/>
        <end position="189"/>
    </location>
</feature>
<evidence type="ECO:0000256" key="2">
    <source>
        <dbReference type="ARBA" id="ARBA00006386"/>
    </source>
</evidence>
<keyword evidence="3" id="KW-1003">Cell membrane</keyword>
<evidence type="ECO:0000256" key="1">
    <source>
        <dbReference type="ARBA" id="ARBA00004651"/>
    </source>
</evidence>
<feature type="transmembrane region" description="Helical" evidence="7">
    <location>
        <begin position="196"/>
        <end position="217"/>
    </location>
</feature>
<gene>
    <name evidence="8" type="primary">yraQ</name>
    <name evidence="8" type="ORF">EcWSU1_03953</name>
</gene>
<feature type="transmembrane region" description="Helical" evidence="7">
    <location>
        <begin position="347"/>
        <end position="366"/>
    </location>
</feature>
<keyword evidence="4 7" id="KW-0812">Transmembrane</keyword>